<evidence type="ECO:0000256" key="7">
    <source>
        <dbReference type="RuleBase" id="RU000560"/>
    </source>
</evidence>
<dbReference type="FunFam" id="1.10.1900.20:FF:000001">
    <property type="entry name" value="50S ribosomal protein L20"/>
    <property type="match status" value="1"/>
</dbReference>
<evidence type="ECO:0000256" key="1">
    <source>
        <dbReference type="ARBA" id="ARBA00007698"/>
    </source>
</evidence>
<dbReference type="CDD" id="cd07026">
    <property type="entry name" value="Ribosomal_L20"/>
    <property type="match status" value="1"/>
</dbReference>
<accession>A0A449BJC2</accession>
<gene>
    <name evidence="6 9" type="primary">rplT</name>
    <name evidence="9" type="ORF">NCTC10172_00546</name>
</gene>
<proteinExistence type="inferred from homology"/>
<dbReference type="GO" id="GO:0019843">
    <property type="term" value="F:rRNA binding"/>
    <property type="evidence" value="ECO:0007669"/>
    <property type="project" value="UniProtKB-UniRule"/>
</dbReference>
<dbReference type="KEGG" id="ahk:NCTC10172_00546"/>
<dbReference type="AlphaFoldDB" id="A0A449BJC2"/>
<comment type="similarity">
    <text evidence="1 6 7">Belongs to the bacterial ribosomal protein bL20 family.</text>
</comment>
<dbReference type="STRING" id="1408416.GCA_000702765_00938"/>
<dbReference type="Pfam" id="PF00453">
    <property type="entry name" value="Ribosomal_L20"/>
    <property type="match status" value="1"/>
</dbReference>
<evidence type="ECO:0000313" key="10">
    <source>
        <dbReference type="Proteomes" id="UP000290909"/>
    </source>
</evidence>
<evidence type="ECO:0000313" key="9">
    <source>
        <dbReference type="EMBL" id="VEU82530.1"/>
    </source>
</evidence>
<dbReference type="RefSeq" id="WP_084145205.1">
    <property type="nucleotide sequence ID" value="NZ_LR215050.1"/>
</dbReference>
<organism evidence="9 10">
    <name type="scientific">Acholeplasma hippikon</name>
    <dbReference type="NCBI Taxonomy" id="264636"/>
    <lineage>
        <taxon>Bacteria</taxon>
        <taxon>Bacillati</taxon>
        <taxon>Mycoplasmatota</taxon>
        <taxon>Mollicutes</taxon>
        <taxon>Acholeplasmatales</taxon>
        <taxon>Acholeplasmataceae</taxon>
        <taxon>Acholeplasma</taxon>
    </lineage>
</organism>
<dbReference type="NCBIfam" id="NF011109">
    <property type="entry name" value="PRK14537.1"/>
    <property type="match status" value="1"/>
</dbReference>
<dbReference type="GO" id="GO:0006412">
    <property type="term" value="P:translation"/>
    <property type="evidence" value="ECO:0007669"/>
    <property type="project" value="InterPro"/>
</dbReference>
<evidence type="ECO:0000256" key="4">
    <source>
        <dbReference type="ARBA" id="ARBA00024775"/>
    </source>
</evidence>
<feature type="region of interest" description="Disordered" evidence="8">
    <location>
        <begin position="155"/>
        <end position="175"/>
    </location>
</feature>
<keyword evidence="3 6" id="KW-0687">Ribonucleoprotein</keyword>
<comment type="function">
    <text evidence="4 6 7">Binds directly to 23S ribosomal RNA and is necessary for the in vitro assembly process of the 50S ribosomal subunit. It is not involved in the protein synthesizing functions of that subunit.</text>
</comment>
<dbReference type="InterPro" id="IPR005813">
    <property type="entry name" value="Ribosomal_bL20"/>
</dbReference>
<evidence type="ECO:0000256" key="5">
    <source>
        <dbReference type="ARBA" id="ARBA00035172"/>
    </source>
</evidence>
<dbReference type="Proteomes" id="UP000290909">
    <property type="component" value="Chromosome"/>
</dbReference>
<evidence type="ECO:0000256" key="3">
    <source>
        <dbReference type="ARBA" id="ARBA00023274"/>
    </source>
</evidence>
<keyword evidence="2 6" id="KW-0689">Ribosomal protein</keyword>
<dbReference type="Gene3D" id="6.10.160.10">
    <property type="match status" value="1"/>
</dbReference>
<evidence type="ECO:0000256" key="2">
    <source>
        <dbReference type="ARBA" id="ARBA00022980"/>
    </source>
</evidence>
<dbReference type="GO" id="GO:0005840">
    <property type="term" value="C:ribosome"/>
    <property type="evidence" value="ECO:0007669"/>
    <property type="project" value="UniProtKB-KW"/>
</dbReference>
<keyword evidence="6 7" id="KW-0699">rRNA-binding</keyword>
<dbReference type="GO" id="GO:0000027">
    <property type="term" value="P:ribosomal large subunit assembly"/>
    <property type="evidence" value="ECO:0007669"/>
    <property type="project" value="UniProtKB-UniRule"/>
</dbReference>
<reference evidence="9 10" key="1">
    <citation type="submission" date="2019-01" db="EMBL/GenBank/DDBJ databases">
        <authorList>
            <consortium name="Pathogen Informatics"/>
        </authorList>
    </citation>
    <scope>NUCLEOTIDE SEQUENCE [LARGE SCALE GENOMIC DNA]</scope>
    <source>
        <strain evidence="9 10">NCTC10172</strain>
    </source>
</reference>
<dbReference type="GO" id="GO:0003735">
    <property type="term" value="F:structural constituent of ribosome"/>
    <property type="evidence" value="ECO:0007669"/>
    <property type="project" value="InterPro"/>
</dbReference>
<keyword evidence="10" id="KW-1185">Reference proteome</keyword>
<keyword evidence="6 7" id="KW-0694">RNA-binding</keyword>
<dbReference type="EMBL" id="LR215050">
    <property type="protein sequence ID" value="VEU82530.1"/>
    <property type="molecule type" value="Genomic_DNA"/>
</dbReference>
<dbReference type="PRINTS" id="PR00062">
    <property type="entry name" value="RIBOSOMALL20"/>
</dbReference>
<dbReference type="NCBIfam" id="TIGR01032">
    <property type="entry name" value="rplT_bact"/>
    <property type="match status" value="1"/>
</dbReference>
<protein>
    <recommendedName>
        <fullName evidence="5 6">Large ribosomal subunit protein bL20</fullName>
    </recommendedName>
</protein>
<evidence type="ECO:0000256" key="8">
    <source>
        <dbReference type="SAM" id="MobiDB-lite"/>
    </source>
</evidence>
<dbReference type="GO" id="GO:1990904">
    <property type="term" value="C:ribonucleoprotein complex"/>
    <property type="evidence" value="ECO:0007669"/>
    <property type="project" value="UniProtKB-KW"/>
</dbReference>
<evidence type="ECO:0000256" key="6">
    <source>
        <dbReference type="HAMAP-Rule" id="MF_00382"/>
    </source>
</evidence>
<dbReference type="InterPro" id="IPR035566">
    <property type="entry name" value="Ribosomal_protein_bL20_C"/>
</dbReference>
<sequence>MARVKGGVTTRARRKKVLKLAKGYFGSKHTLYRTAHEQVMRALQYSYRDRRQTKRNFRKLWISRINAAAQANGLKYSRFIYGLSLANVQLNRKVLADLAVSEPQVFSNYVELAKDAIANPAKYQVAVEAQKKTHKLEEKKEAKVVEAPVKPEVQKPAPKVKEATKPAPQVVKQEAPVTKEEVEKAEIGLASVLATALKQTAIHEGVPNARTAKKEELIKALAKLGYKPALGQLPIEDLLFTELKEMAKDLNIDSTGMLKADLVKAIKKANK</sequence>
<dbReference type="SUPFAM" id="SSF74731">
    <property type="entry name" value="Ribosomal protein L20"/>
    <property type="match status" value="1"/>
</dbReference>
<dbReference type="HAMAP" id="MF_00382">
    <property type="entry name" value="Ribosomal_bL20"/>
    <property type="match status" value="1"/>
</dbReference>
<dbReference type="Gene3D" id="1.10.1900.20">
    <property type="entry name" value="Ribosomal protein L20"/>
    <property type="match status" value="1"/>
</dbReference>
<dbReference type="PANTHER" id="PTHR10986">
    <property type="entry name" value="39S RIBOSOMAL PROTEIN L20"/>
    <property type="match status" value="1"/>
</dbReference>
<name>A0A449BJC2_9MOLU</name>